<dbReference type="OrthoDB" id="2634326at2759"/>
<accession>J0CQA5</accession>
<proteinExistence type="predicted"/>
<gene>
    <name evidence="1" type="ORF">AURDEDRAFT_178545</name>
</gene>
<dbReference type="InParanoid" id="J0CQA5"/>
<reference evidence="2" key="1">
    <citation type="journal article" date="2012" name="Science">
        <title>The Paleozoic origin of enzymatic lignin decomposition reconstructed from 31 fungal genomes.</title>
        <authorList>
            <person name="Floudas D."/>
            <person name="Binder M."/>
            <person name="Riley R."/>
            <person name="Barry K."/>
            <person name="Blanchette R.A."/>
            <person name="Henrissat B."/>
            <person name="Martinez A.T."/>
            <person name="Otillar R."/>
            <person name="Spatafora J.W."/>
            <person name="Yadav J.S."/>
            <person name="Aerts A."/>
            <person name="Benoit I."/>
            <person name="Boyd A."/>
            <person name="Carlson A."/>
            <person name="Copeland A."/>
            <person name="Coutinho P.M."/>
            <person name="de Vries R.P."/>
            <person name="Ferreira P."/>
            <person name="Findley K."/>
            <person name="Foster B."/>
            <person name="Gaskell J."/>
            <person name="Glotzer D."/>
            <person name="Gorecki P."/>
            <person name="Heitman J."/>
            <person name="Hesse C."/>
            <person name="Hori C."/>
            <person name="Igarashi K."/>
            <person name="Jurgens J.A."/>
            <person name="Kallen N."/>
            <person name="Kersten P."/>
            <person name="Kohler A."/>
            <person name="Kuees U."/>
            <person name="Kumar T.K.A."/>
            <person name="Kuo A."/>
            <person name="LaButti K."/>
            <person name="Larrondo L.F."/>
            <person name="Lindquist E."/>
            <person name="Ling A."/>
            <person name="Lombard V."/>
            <person name="Lucas S."/>
            <person name="Lundell T."/>
            <person name="Martin R."/>
            <person name="McLaughlin D.J."/>
            <person name="Morgenstern I."/>
            <person name="Morin E."/>
            <person name="Murat C."/>
            <person name="Nagy L.G."/>
            <person name="Nolan M."/>
            <person name="Ohm R.A."/>
            <person name="Patyshakuliyeva A."/>
            <person name="Rokas A."/>
            <person name="Ruiz-Duenas F.J."/>
            <person name="Sabat G."/>
            <person name="Salamov A."/>
            <person name="Samejima M."/>
            <person name="Schmutz J."/>
            <person name="Slot J.C."/>
            <person name="St John F."/>
            <person name="Stenlid J."/>
            <person name="Sun H."/>
            <person name="Sun S."/>
            <person name="Syed K."/>
            <person name="Tsang A."/>
            <person name="Wiebenga A."/>
            <person name="Young D."/>
            <person name="Pisabarro A."/>
            <person name="Eastwood D.C."/>
            <person name="Martin F."/>
            <person name="Cullen D."/>
            <person name="Grigoriev I.V."/>
            <person name="Hibbett D.S."/>
        </authorList>
    </citation>
    <scope>NUCLEOTIDE SEQUENCE [LARGE SCALE GENOMIC DNA]</scope>
    <source>
        <strain evidence="2">TFB10046</strain>
    </source>
</reference>
<keyword evidence="2" id="KW-1185">Reference proteome</keyword>
<dbReference type="KEGG" id="adl:AURDEDRAFT_178545"/>
<evidence type="ECO:0000313" key="1">
    <source>
        <dbReference type="EMBL" id="EJD32389.1"/>
    </source>
</evidence>
<evidence type="ECO:0000313" key="2">
    <source>
        <dbReference type="Proteomes" id="UP000006514"/>
    </source>
</evidence>
<dbReference type="eggNOG" id="ENOG502S9PJ">
    <property type="taxonomic scope" value="Eukaryota"/>
</dbReference>
<sequence length="119" mass="13822">MLPHPSYNNHVLPPFTYTEDETGGWPSVSWRKFLLWELREIEFRHELISLGLTLRQAHPNLDQLQRILPELRFHSCKLCWGGSDFAPGCDDWGENDLCHADLWKWLHGVGQAFSLGQIP</sequence>
<organism evidence="1 2">
    <name type="scientific">Auricularia subglabra (strain TFB-10046 / SS5)</name>
    <name type="common">White-rot fungus</name>
    <name type="synonym">Auricularia delicata (strain TFB10046)</name>
    <dbReference type="NCBI Taxonomy" id="717982"/>
    <lineage>
        <taxon>Eukaryota</taxon>
        <taxon>Fungi</taxon>
        <taxon>Dikarya</taxon>
        <taxon>Basidiomycota</taxon>
        <taxon>Agaricomycotina</taxon>
        <taxon>Agaricomycetes</taxon>
        <taxon>Auriculariales</taxon>
        <taxon>Auriculariaceae</taxon>
        <taxon>Auricularia</taxon>
    </lineage>
</organism>
<dbReference type="EMBL" id="JH689022">
    <property type="protein sequence ID" value="EJD32389.1"/>
    <property type="molecule type" value="Genomic_DNA"/>
</dbReference>
<dbReference type="Proteomes" id="UP000006514">
    <property type="component" value="Unassembled WGS sequence"/>
</dbReference>
<name>J0CQA5_AURST</name>
<dbReference type="AlphaFoldDB" id="J0CQA5"/>
<protein>
    <submittedName>
        <fullName evidence="1">Uncharacterized protein</fullName>
    </submittedName>
</protein>